<dbReference type="EMBL" id="JAHZSS010000001">
    <property type="protein sequence ID" value="MBW8189406.1"/>
    <property type="molecule type" value="Genomic_DNA"/>
</dbReference>
<proteinExistence type="predicted"/>
<name>A0ABS7EAR5_9GAMM</name>
<organism evidence="1 2">
    <name type="scientific">Neiella holothuriorum</name>
    <dbReference type="NCBI Taxonomy" id="2870530"/>
    <lineage>
        <taxon>Bacteria</taxon>
        <taxon>Pseudomonadati</taxon>
        <taxon>Pseudomonadota</taxon>
        <taxon>Gammaproteobacteria</taxon>
        <taxon>Alteromonadales</taxon>
        <taxon>Echinimonadaceae</taxon>
        <taxon>Neiella</taxon>
    </lineage>
</organism>
<dbReference type="RefSeq" id="WP_220102099.1">
    <property type="nucleotide sequence ID" value="NZ_JAHZSS010000001.1"/>
</dbReference>
<accession>A0ABS7EAR5</accession>
<dbReference type="Proteomes" id="UP001166251">
    <property type="component" value="Unassembled WGS sequence"/>
</dbReference>
<evidence type="ECO:0000313" key="1">
    <source>
        <dbReference type="EMBL" id="MBW8189406.1"/>
    </source>
</evidence>
<gene>
    <name evidence="1" type="ORF">K0504_00035</name>
</gene>
<reference evidence="1" key="1">
    <citation type="submission" date="2021-07" db="EMBL/GenBank/DDBJ databases">
        <title>Neiella marina sp. nov., isolated from the intestinal content of sea cucumber Apostichopus japonicus.</title>
        <authorList>
            <person name="Bai X."/>
        </authorList>
    </citation>
    <scope>NUCLEOTIDE SEQUENCE</scope>
    <source>
        <strain evidence="1">126</strain>
    </source>
</reference>
<evidence type="ECO:0000313" key="2">
    <source>
        <dbReference type="Proteomes" id="UP001166251"/>
    </source>
</evidence>
<protein>
    <recommendedName>
        <fullName evidence="3">Secreted protein</fullName>
    </recommendedName>
</protein>
<sequence length="85" mass="10035">MKYAFPILIICMLCLLVGVDAKEQPLYETSAGMDRKCLYLAKQMNRTIKKLKKQPIDQRQLEQDLEDYQEEWAEHDCQNNGKNVR</sequence>
<keyword evidence="2" id="KW-1185">Reference proteome</keyword>
<evidence type="ECO:0008006" key="3">
    <source>
        <dbReference type="Google" id="ProtNLM"/>
    </source>
</evidence>
<comment type="caution">
    <text evidence="1">The sequence shown here is derived from an EMBL/GenBank/DDBJ whole genome shotgun (WGS) entry which is preliminary data.</text>
</comment>